<comment type="caution">
    <text evidence="1">The sequence shown here is derived from an EMBL/GenBank/DDBJ whole genome shotgun (WGS) entry which is preliminary data.</text>
</comment>
<dbReference type="EMBL" id="JACEIK010010178">
    <property type="protein sequence ID" value="MCE3215032.1"/>
    <property type="molecule type" value="Genomic_DNA"/>
</dbReference>
<reference evidence="1 2" key="1">
    <citation type="journal article" date="2021" name="BMC Genomics">
        <title>Datura genome reveals duplications of psychoactive alkaloid biosynthetic genes and high mutation rate following tissue culture.</title>
        <authorList>
            <person name="Rajewski A."/>
            <person name="Carter-House D."/>
            <person name="Stajich J."/>
            <person name="Litt A."/>
        </authorList>
    </citation>
    <scope>NUCLEOTIDE SEQUENCE [LARGE SCALE GENOMIC DNA]</scope>
    <source>
        <strain evidence="1">AR-01</strain>
    </source>
</reference>
<dbReference type="Proteomes" id="UP000823775">
    <property type="component" value="Unassembled WGS sequence"/>
</dbReference>
<protein>
    <submittedName>
        <fullName evidence="1">Uncharacterized protein</fullName>
    </submittedName>
</protein>
<proteinExistence type="predicted"/>
<name>A0ABS8WTY1_DATST</name>
<gene>
    <name evidence="1" type="ORF">HAX54_000585</name>
</gene>
<feature type="non-terminal residue" evidence="1">
    <location>
        <position position="1"/>
    </location>
</feature>
<organism evidence="1 2">
    <name type="scientific">Datura stramonium</name>
    <name type="common">Jimsonweed</name>
    <name type="synonym">Common thornapple</name>
    <dbReference type="NCBI Taxonomy" id="4076"/>
    <lineage>
        <taxon>Eukaryota</taxon>
        <taxon>Viridiplantae</taxon>
        <taxon>Streptophyta</taxon>
        <taxon>Embryophyta</taxon>
        <taxon>Tracheophyta</taxon>
        <taxon>Spermatophyta</taxon>
        <taxon>Magnoliopsida</taxon>
        <taxon>eudicotyledons</taxon>
        <taxon>Gunneridae</taxon>
        <taxon>Pentapetalae</taxon>
        <taxon>asterids</taxon>
        <taxon>lamiids</taxon>
        <taxon>Solanales</taxon>
        <taxon>Solanaceae</taxon>
        <taxon>Solanoideae</taxon>
        <taxon>Datureae</taxon>
        <taxon>Datura</taxon>
    </lineage>
</organism>
<sequence length="55" mass="6081">KGIGIHDHPTPCVPRATPCAEGLGTVRLPQLLQNLLRDANLRASFVNLVLPYMRF</sequence>
<evidence type="ECO:0000313" key="2">
    <source>
        <dbReference type="Proteomes" id="UP000823775"/>
    </source>
</evidence>
<evidence type="ECO:0000313" key="1">
    <source>
        <dbReference type="EMBL" id="MCE3215032.1"/>
    </source>
</evidence>
<keyword evidence="2" id="KW-1185">Reference proteome</keyword>
<accession>A0ABS8WTY1</accession>